<dbReference type="EMBL" id="LQOV01000034">
    <property type="protein sequence ID" value="ORV47907.1"/>
    <property type="molecule type" value="Genomic_DNA"/>
</dbReference>
<sequence>MGSELVLAPIRRTDDGDDGLQVASPITLSATPVTYRTRAPRLGEHSSDIRAWLDTTARGHSRPGEQDVVTLDCPKPPGWSDSSESSDSLESSESSESRHSSRSWGSSRSWDS</sequence>
<evidence type="ECO:0000256" key="1">
    <source>
        <dbReference type="SAM" id="MobiDB-lite"/>
    </source>
</evidence>
<dbReference type="STRING" id="292462.AWC05_04795"/>
<dbReference type="SUPFAM" id="SSF89796">
    <property type="entry name" value="CoA-transferase family III (CaiB/BaiF)"/>
    <property type="match status" value="1"/>
</dbReference>
<comment type="caution">
    <text evidence="2">The sequence shown here is derived from an EMBL/GenBank/DDBJ whole genome shotgun (WGS) entry which is preliminary data.</text>
</comment>
<feature type="region of interest" description="Disordered" evidence="1">
    <location>
        <begin position="57"/>
        <end position="112"/>
    </location>
</feature>
<keyword evidence="3" id="KW-1185">Reference proteome</keyword>
<dbReference type="Proteomes" id="UP000193010">
    <property type="component" value="Unassembled WGS sequence"/>
</dbReference>
<organism evidence="2 3">
    <name type="scientific">Mycobacterium florentinum</name>
    <dbReference type="NCBI Taxonomy" id="292462"/>
    <lineage>
        <taxon>Bacteria</taxon>
        <taxon>Bacillati</taxon>
        <taxon>Actinomycetota</taxon>
        <taxon>Actinomycetes</taxon>
        <taxon>Mycobacteriales</taxon>
        <taxon>Mycobacteriaceae</taxon>
        <taxon>Mycobacterium</taxon>
        <taxon>Mycobacterium simiae complex</taxon>
    </lineage>
</organism>
<evidence type="ECO:0000313" key="3">
    <source>
        <dbReference type="Proteomes" id="UP000193010"/>
    </source>
</evidence>
<protein>
    <submittedName>
        <fullName evidence="2">Uncharacterized protein</fullName>
    </submittedName>
</protein>
<feature type="compositionally biased region" description="Low complexity" evidence="1">
    <location>
        <begin position="79"/>
        <end position="94"/>
    </location>
</feature>
<gene>
    <name evidence="2" type="ORF">AWC05_04795</name>
</gene>
<feature type="region of interest" description="Disordered" evidence="1">
    <location>
        <begin position="1"/>
        <end position="23"/>
    </location>
</feature>
<name>A0A1X1TTH6_MYCFL</name>
<accession>A0A1X1TTH6</accession>
<dbReference type="InterPro" id="IPR023606">
    <property type="entry name" value="CoA-Trfase_III_dom_1_sf"/>
</dbReference>
<feature type="compositionally biased region" description="Low complexity" evidence="1">
    <location>
        <begin position="102"/>
        <end position="112"/>
    </location>
</feature>
<evidence type="ECO:0000313" key="2">
    <source>
        <dbReference type="EMBL" id="ORV47907.1"/>
    </source>
</evidence>
<reference evidence="2 3" key="1">
    <citation type="submission" date="2016-01" db="EMBL/GenBank/DDBJ databases">
        <title>The new phylogeny of the genus Mycobacterium.</title>
        <authorList>
            <person name="Tarcisio F."/>
            <person name="Conor M."/>
            <person name="Antonella G."/>
            <person name="Elisabetta G."/>
            <person name="Giulia F.S."/>
            <person name="Sara T."/>
            <person name="Anna F."/>
            <person name="Clotilde B."/>
            <person name="Roberto B."/>
            <person name="Veronica D.S."/>
            <person name="Fabio R."/>
            <person name="Monica P."/>
            <person name="Olivier J."/>
            <person name="Enrico T."/>
            <person name="Nicola S."/>
        </authorList>
    </citation>
    <scope>NUCLEOTIDE SEQUENCE [LARGE SCALE GENOMIC DNA]</scope>
    <source>
        <strain evidence="2 3">DSM 44852</strain>
    </source>
</reference>
<proteinExistence type="predicted"/>
<dbReference type="RefSeq" id="WP_163667251.1">
    <property type="nucleotide sequence ID" value="NZ_AP022576.1"/>
</dbReference>
<dbReference type="AlphaFoldDB" id="A0A1X1TTH6"/>